<sequence>MTKVLGLDVGSKTIGVAVSDALGWTAQGLTTIHWQEPDYKSLEDTFKQLIDEHTIEKVVVGLPKNMNGSIGFRGEASQDFAKFIEDTFSKEVILWDERLTTMAAEKVLLEADMSRSKRKKVIDKMAAVMILQGYLDSQQ</sequence>
<comment type="function">
    <text evidence="5">Could be a nuclease involved in processing of the 5'-end of pre-16S rRNA.</text>
</comment>
<evidence type="ECO:0000313" key="8">
    <source>
        <dbReference type="Proteomes" id="UP000198565"/>
    </source>
</evidence>
<dbReference type="InterPro" id="IPR012337">
    <property type="entry name" value="RNaseH-like_sf"/>
</dbReference>
<name>A0A1I4KL50_9BACI</name>
<evidence type="ECO:0000256" key="4">
    <source>
        <dbReference type="ARBA" id="ARBA00022801"/>
    </source>
</evidence>
<dbReference type="EC" id="3.1.-.-" evidence="5"/>
<evidence type="ECO:0000256" key="5">
    <source>
        <dbReference type="HAMAP-Rule" id="MF_00651"/>
    </source>
</evidence>
<dbReference type="InterPro" id="IPR006641">
    <property type="entry name" value="YqgF/RNaseH-like_dom"/>
</dbReference>
<keyword evidence="3 5" id="KW-0540">Nuclease</keyword>
<keyword evidence="4 5" id="KW-0378">Hydrolase</keyword>
<dbReference type="Gene3D" id="3.30.420.140">
    <property type="entry name" value="YqgF/RNase H-like domain"/>
    <property type="match status" value="1"/>
</dbReference>
<protein>
    <recommendedName>
        <fullName evidence="5">Putative pre-16S rRNA nuclease</fullName>
        <ecNumber evidence="5">3.1.-.-</ecNumber>
    </recommendedName>
</protein>
<keyword evidence="1 5" id="KW-0963">Cytoplasm</keyword>
<reference evidence="8" key="1">
    <citation type="submission" date="2016-10" db="EMBL/GenBank/DDBJ databases">
        <authorList>
            <person name="Varghese N."/>
            <person name="Submissions S."/>
        </authorList>
    </citation>
    <scope>NUCLEOTIDE SEQUENCE [LARGE SCALE GENOMIC DNA]</scope>
    <source>
        <strain evidence="8">CGMCC 1.4250</strain>
    </source>
</reference>
<proteinExistence type="inferred from homology"/>
<dbReference type="RefSeq" id="WP_091483198.1">
    <property type="nucleotide sequence ID" value="NZ_FOTR01000004.1"/>
</dbReference>
<dbReference type="AlphaFoldDB" id="A0A1I4KL50"/>
<dbReference type="Pfam" id="PF03652">
    <property type="entry name" value="RuvX"/>
    <property type="match status" value="1"/>
</dbReference>
<dbReference type="InterPro" id="IPR037027">
    <property type="entry name" value="YqgF/RNaseH-like_dom_sf"/>
</dbReference>
<feature type="domain" description="YqgF/RNase H-like" evidence="6">
    <location>
        <begin position="2"/>
        <end position="104"/>
    </location>
</feature>
<dbReference type="PANTHER" id="PTHR33317:SF4">
    <property type="entry name" value="POLYNUCLEOTIDYL TRANSFERASE, RIBONUCLEASE H-LIKE SUPERFAMILY PROTEIN"/>
    <property type="match status" value="1"/>
</dbReference>
<comment type="subcellular location">
    <subcellularLocation>
        <location evidence="5">Cytoplasm</location>
    </subcellularLocation>
</comment>
<dbReference type="CDD" id="cd16964">
    <property type="entry name" value="YqgF"/>
    <property type="match status" value="1"/>
</dbReference>
<dbReference type="GO" id="GO:0005829">
    <property type="term" value="C:cytosol"/>
    <property type="evidence" value="ECO:0007669"/>
    <property type="project" value="TreeGrafter"/>
</dbReference>
<dbReference type="GO" id="GO:0000967">
    <property type="term" value="P:rRNA 5'-end processing"/>
    <property type="evidence" value="ECO:0007669"/>
    <property type="project" value="UniProtKB-UniRule"/>
</dbReference>
<evidence type="ECO:0000259" key="6">
    <source>
        <dbReference type="SMART" id="SM00732"/>
    </source>
</evidence>
<dbReference type="GO" id="GO:0016788">
    <property type="term" value="F:hydrolase activity, acting on ester bonds"/>
    <property type="evidence" value="ECO:0007669"/>
    <property type="project" value="UniProtKB-UniRule"/>
</dbReference>
<dbReference type="InterPro" id="IPR005227">
    <property type="entry name" value="YqgF"/>
</dbReference>
<comment type="similarity">
    <text evidence="5">Belongs to the YqgF HJR family.</text>
</comment>
<evidence type="ECO:0000256" key="3">
    <source>
        <dbReference type="ARBA" id="ARBA00022722"/>
    </source>
</evidence>
<dbReference type="HAMAP" id="MF_00651">
    <property type="entry name" value="Nuclease_YqgF"/>
    <property type="match status" value="1"/>
</dbReference>
<dbReference type="SUPFAM" id="SSF53098">
    <property type="entry name" value="Ribonuclease H-like"/>
    <property type="match status" value="1"/>
</dbReference>
<accession>A0A1I4KL50</accession>
<dbReference type="SMART" id="SM00732">
    <property type="entry name" value="YqgFc"/>
    <property type="match status" value="1"/>
</dbReference>
<organism evidence="7 8">
    <name type="scientific">Gracilibacillus orientalis</name>
    <dbReference type="NCBI Taxonomy" id="334253"/>
    <lineage>
        <taxon>Bacteria</taxon>
        <taxon>Bacillati</taxon>
        <taxon>Bacillota</taxon>
        <taxon>Bacilli</taxon>
        <taxon>Bacillales</taxon>
        <taxon>Bacillaceae</taxon>
        <taxon>Gracilibacillus</taxon>
    </lineage>
</organism>
<evidence type="ECO:0000256" key="1">
    <source>
        <dbReference type="ARBA" id="ARBA00022490"/>
    </source>
</evidence>
<dbReference type="PANTHER" id="PTHR33317">
    <property type="entry name" value="POLYNUCLEOTIDYL TRANSFERASE, RIBONUCLEASE H-LIKE SUPERFAMILY PROTEIN"/>
    <property type="match status" value="1"/>
</dbReference>
<evidence type="ECO:0000256" key="2">
    <source>
        <dbReference type="ARBA" id="ARBA00022517"/>
    </source>
</evidence>
<keyword evidence="8" id="KW-1185">Reference proteome</keyword>
<dbReference type="Proteomes" id="UP000198565">
    <property type="component" value="Unassembled WGS sequence"/>
</dbReference>
<dbReference type="EMBL" id="FOTR01000004">
    <property type="protein sequence ID" value="SFL79510.1"/>
    <property type="molecule type" value="Genomic_DNA"/>
</dbReference>
<dbReference type="GO" id="GO:0004518">
    <property type="term" value="F:nuclease activity"/>
    <property type="evidence" value="ECO:0007669"/>
    <property type="project" value="UniProtKB-KW"/>
</dbReference>
<evidence type="ECO:0000313" key="7">
    <source>
        <dbReference type="EMBL" id="SFL79510.1"/>
    </source>
</evidence>
<dbReference type="NCBIfam" id="TIGR00250">
    <property type="entry name" value="RNAse_H_YqgF"/>
    <property type="match status" value="1"/>
</dbReference>
<dbReference type="STRING" id="334253.SAMN04487943_10424"/>
<dbReference type="OrthoDB" id="9796140at2"/>
<gene>
    <name evidence="7" type="ORF">SAMN04487943_10424</name>
</gene>
<keyword evidence="2 5" id="KW-0690">Ribosome biogenesis</keyword>